<protein>
    <submittedName>
        <fullName evidence="2">Uncharacterized protein</fullName>
    </submittedName>
</protein>
<feature type="transmembrane region" description="Helical" evidence="1">
    <location>
        <begin position="32"/>
        <end position="49"/>
    </location>
</feature>
<evidence type="ECO:0000313" key="3">
    <source>
        <dbReference type="Proteomes" id="UP001304298"/>
    </source>
</evidence>
<dbReference type="Proteomes" id="UP001304298">
    <property type="component" value="Unassembled WGS sequence"/>
</dbReference>
<organism evidence="2 3">
    <name type="scientific">Amycolatopsis heterodermiae</name>
    <dbReference type="NCBI Taxonomy" id="3110235"/>
    <lineage>
        <taxon>Bacteria</taxon>
        <taxon>Bacillati</taxon>
        <taxon>Actinomycetota</taxon>
        <taxon>Actinomycetes</taxon>
        <taxon>Pseudonocardiales</taxon>
        <taxon>Pseudonocardiaceae</taxon>
        <taxon>Amycolatopsis</taxon>
    </lineage>
</organism>
<gene>
    <name evidence="2" type="ORF">VA596_05265</name>
</gene>
<keyword evidence="1" id="KW-1133">Transmembrane helix</keyword>
<name>A0ABU5QYB0_9PSEU</name>
<comment type="caution">
    <text evidence="2">The sequence shown here is derived from an EMBL/GenBank/DDBJ whole genome shotgun (WGS) entry which is preliminary data.</text>
</comment>
<dbReference type="RefSeq" id="WP_323324168.1">
    <property type="nucleotide sequence ID" value="NZ_JAYFSI010000001.1"/>
</dbReference>
<keyword evidence="3" id="KW-1185">Reference proteome</keyword>
<proteinExistence type="predicted"/>
<keyword evidence="1" id="KW-0472">Membrane</keyword>
<reference evidence="2 3" key="1">
    <citation type="submission" date="2023-12" db="EMBL/GenBank/DDBJ databases">
        <title>Amycolatopsis sp. V23-08.</title>
        <authorList>
            <person name="Somphong A."/>
        </authorList>
    </citation>
    <scope>NUCLEOTIDE SEQUENCE [LARGE SCALE GENOMIC DNA]</scope>
    <source>
        <strain evidence="2 3">V23-08</strain>
    </source>
</reference>
<sequence>MRRTAGVVAWLLAAAGIADGLAEHPPHGADVGNAAVFLTLFLGVTVYGLTRLLPLRPVQRRASLRRRLLAATAAVWAVAVFAVGIEVVAIVVNGGWLPWLLPVPALVAVSALALWRSDLAGPARCLASDDWTPITAAAFEVHPGEPVDGFMVLPSGWRTRFHLPAVPADVAEELRDRRRLWLAGWPSDHFVVGLPAGSGCAIGLVGAHGDRKNTGPGAPARR</sequence>
<accession>A0ABU5QYB0</accession>
<feature type="transmembrane region" description="Helical" evidence="1">
    <location>
        <begin position="96"/>
        <end position="115"/>
    </location>
</feature>
<evidence type="ECO:0000313" key="2">
    <source>
        <dbReference type="EMBL" id="MEA5358935.1"/>
    </source>
</evidence>
<dbReference type="EMBL" id="JAYFSI010000001">
    <property type="protein sequence ID" value="MEA5358935.1"/>
    <property type="molecule type" value="Genomic_DNA"/>
</dbReference>
<feature type="transmembrane region" description="Helical" evidence="1">
    <location>
        <begin position="69"/>
        <end position="90"/>
    </location>
</feature>
<keyword evidence="1" id="KW-0812">Transmembrane</keyword>
<evidence type="ECO:0000256" key="1">
    <source>
        <dbReference type="SAM" id="Phobius"/>
    </source>
</evidence>